<keyword evidence="2" id="KW-1133">Transmembrane helix</keyword>
<evidence type="ECO:0000256" key="2">
    <source>
        <dbReference type="SAM" id="Phobius"/>
    </source>
</evidence>
<evidence type="ECO:0000313" key="3">
    <source>
        <dbReference type="EMBL" id="VAH27272.1"/>
    </source>
</evidence>
<accession>A0A9R1R3V0</accession>
<dbReference type="EMBL" id="LT934113">
    <property type="protein sequence ID" value="VAH27272.1"/>
    <property type="molecule type" value="Genomic_DNA"/>
</dbReference>
<name>A0A9R1R3V0_TRITD</name>
<keyword evidence="2" id="KW-0812">Transmembrane</keyword>
<protein>
    <submittedName>
        <fullName evidence="3">Uncharacterized protein</fullName>
    </submittedName>
</protein>
<proteinExistence type="predicted"/>
<organism evidence="3 4">
    <name type="scientific">Triticum turgidum subsp. durum</name>
    <name type="common">Durum wheat</name>
    <name type="synonym">Triticum durum</name>
    <dbReference type="NCBI Taxonomy" id="4567"/>
    <lineage>
        <taxon>Eukaryota</taxon>
        <taxon>Viridiplantae</taxon>
        <taxon>Streptophyta</taxon>
        <taxon>Embryophyta</taxon>
        <taxon>Tracheophyta</taxon>
        <taxon>Spermatophyta</taxon>
        <taxon>Magnoliopsida</taxon>
        <taxon>Liliopsida</taxon>
        <taxon>Poales</taxon>
        <taxon>Poaceae</taxon>
        <taxon>BOP clade</taxon>
        <taxon>Pooideae</taxon>
        <taxon>Triticodae</taxon>
        <taxon>Triticeae</taxon>
        <taxon>Triticinae</taxon>
        <taxon>Triticum</taxon>
    </lineage>
</organism>
<feature type="region of interest" description="Disordered" evidence="1">
    <location>
        <begin position="1"/>
        <end position="24"/>
    </location>
</feature>
<keyword evidence="4" id="KW-1185">Reference proteome</keyword>
<sequence length="111" mass="12096">MASAAEHRVPMPADPPAGDRKAAHPEKRLDRFVHSVAPMERLGNALGMFALAWATIVLLGGYPTQLRRQHFLITTIVIFMEGVGSAATKTGWITNCSSAREVPSGLLDRMR</sequence>
<gene>
    <name evidence="3" type="ORF">TRITD_2Av1G038820</name>
</gene>
<evidence type="ECO:0000256" key="1">
    <source>
        <dbReference type="SAM" id="MobiDB-lite"/>
    </source>
</evidence>
<feature type="transmembrane region" description="Helical" evidence="2">
    <location>
        <begin position="42"/>
        <end position="62"/>
    </location>
</feature>
<evidence type="ECO:0000313" key="4">
    <source>
        <dbReference type="Proteomes" id="UP000324705"/>
    </source>
</evidence>
<reference evidence="3 4" key="1">
    <citation type="submission" date="2017-09" db="EMBL/GenBank/DDBJ databases">
        <authorList>
            <consortium name="International Durum Wheat Genome Sequencing Consortium (IDWGSC)"/>
            <person name="Milanesi L."/>
        </authorList>
    </citation>
    <scope>NUCLEOTIDE SEQUENCE [LARGE SCALE GENOMIC DNA]</scope>
    <source>
        <strain evidence="4">cv. Svevo</strain>
    </source>
</reference>
<dbReference type="AlphaFoldDB" id="A0A9R1R3V0"/>
<dbReference type="Gramene" id="TRITD2Av1G038820.3">
    <property type="protein sequence ID" value="TRITD2Av1G038820.3"/>
    <property type="gene ID" value="TRITD2Av1G038820"/>
</dbReference>
<dbReference type="Proteomes" id="UP000324705">
    <property type="component" value="Chromosome 2A"/>
</dbReference>
<keyword evidence="2" id="KW-0472">Membrane</keyword>